<accession>A0ABY8MFD2</accession>
<name>A0ABY8MFD2_9SPIO</name>
<evidence type="ECO:0000313" key="1">
    <source>
        <dbReference type="EMBL" id="WGK68687.1"/>
    </source>
</evidence>
<sequence length="82" mass="8977">MSLPNLGKGVENCKGSLYLSENKTWFAGLGKDGQVLRAWGQQFILRDTKNTESSFLWDVPEIRRTGGLTALKDSGYLGNPSG</sequence>
<proteinExistence type="predicted"/>
<evidence type="ECO:0000313" key="2">
    <source>
        <dbReference type="Proteomes" id="UP001228690"/>
    </source>
</evidence>
<reference evidence="1 2" key="1">
    <citation type="submission" date="2023-04" db="EMBL/GenBank/DDBJ databases">
        <title>Spirochaete genome identified in red abalone sample constitutes a novel genus.</title>
        <authorList>
            <person name="Sharma S.P."/>
            <person name="Purcell C.M."/>
            <person name="Hyde J.R."/>
            <person name="Severin A.J."/>
        </authorList>
    </citation>
    <scope>NUCLEOTIDE SEQUENCE [LARGE SCALE GENOMIC DNA]</scope>
    <source>
        <strain evidence="1 2">SP-2023</strain>
    </source>
</reference>
<keyword evidence="2" id="KW-1185">Reference proteome</keyword>
<dbReference type="Proteomes" id="UP001228690">
    <property type="component" value="Chromosome"/>
</dbReference>
<organism evidence="1 2">
    <name type="scientific">Candidatus Haliotispira prima</name>
    <dbReference type="NCBI Taxonomy" id="3034016"/>
    <lineage>
        <taxon>Bacteria</taxon>
        <taxon>Pseudomonadati</taxon>
        <taxon>Spirochaetota</taxon>
        <taxon>Spirochaetia</taxon>
        <taxon>Spirochaetales</taxon>
        <taxon>Spirochaetaceae</taxon>
        <taxon>Candidatus Haliotispira</taxon>
    </lineage>
</organism>
<dbReference type="EMBL" id="CP123443">
    <property type="protein sequence ID" value="WGK68687.1"/>
    <property type="molecule type" value="Genomic_DNA"/>
</dbReference>
<protein>
    <submittedName>
        <fullName evidence="1">Uncharacterized protein</fullName>
    </submittedName>
</protein>
<dbReference type="RefSeq" id="WP_326926873.1">
    <property type="nucleotide sequence ID" value="NZ_CP123443.1"/>
</dbReference>
<gene>
    <name evidence="1" type="ORF">P0082_09380</name>
</gene>